<dbReference type="KEGG" id="est:DN752_16865"/>
<feature type="transmembrane region" description="Helical" evidence="1">
    <location>
        <begin position="12"/>
        <end position="32"/>
    </location>
</feature>
<feature type="transmembrane region" description="Helical" evidence="1">
    <location>
        <begin position="38"/>
        <end position="56"/>
    </location>
</feature>
<dbReference type="EMBL" id="CP030041">
    <property type="protein sequence ID" value="AWW31663.1"/>
    <property type="molecule type" value="Genomic_DNA"/>
</dbReference>
<proteinExistence type="predicted"/>
<evidence type="ECO:0000313" key="3">
    <source>
        <dbReference type="Proteomes" id="UP000248688"/>
    </source>
</evidence>
<evidence type="ECO:0000256" key="1">
    <source>
        <dbReference type="SAM" id="Phobius"/>
    </source>
</evidence>
<keyword evidence="1" id="KW-1133">Transmembrane helix</keyword>
<organism evidence="2 3">
    <name type="scientific">Echinicola strongylocentroti</name>
    <dbReference type="NCBI Taxonomy" id="1795355"/>
    <lineage>
        <taxon>Bacteria</taxon>
        <taxon>Pseudomonadati</taxon>
        <taxon>Bacteroidota</taxon>
        <taxon>Cytophagia</taxon>
        <taxon>Cytophagales</taxon>
        <taxon>Cyclobacteriaceae</taxon>
        <taxon>Echinicola</taxon>
    </lineage>
</organism>
<keyword evidence="1" id="KW-0472">Membrane</keyword>
<evidence type="ECO:0000313" key="2">
    <source>
        <dbReference type="EMBL" id="AWW31663.1"/>
    </source>
</evidence>
<dbReference type="RefSeq" id="WP_112785038.1">
    <property type="nucleotide sequence ID" value="NZ_CP030041.1"/>
</dbReference>
<dbReference type="AlphaFoldDB" id="A0A2Z4IMQ0"/>
<keyword evidence="1" id="KW-0812">Transmembrane</keyword>
<accession>A0A2Z4IMQ0</accession>
<protein>
    <submittedName>
        <fullName evidence="2">Uncharacterized protein</fullName>
    </submittedName>
</protein>
<reference evidence="2 3" key="1">
    <citation type="submission" date="2018-06" db="EMBL/GenBank/DDBJ databases">
        <title>Echinicola strongylocentroti sp. nov., isolated from a sea urchin Strongylocentrotus intermedius.</title>
        <authorList>
            <person name="Bae S.S."/>
        </authorList>
    </citation>
    <scope>NUCLEOTIDE SEQUENCE [LARGE SCALE GENOMIC DNA]</scope>
    <source>
        <strain evidence="2 3">MEBiC08714</strain>
    </source>
</reference>
<keyword evidence="3" id="KW-1185">Reference proteome</keyword>
<dbReference type="Proteomes" id="UP000248688">
    <property type="component" value="Chromosome"/>
</dbReference>
<sequence>MNKRKLIQFIKINDVVMYVGTVGCYVFLLDMAFDFMEIPSLAVAFVLITTSISVLFKTRLAAKLKGYEKSSD</sequence>
<gene>
    <name evidence="2" type="ORF">DN752_16865</name>
</gene>
<name>A0A2Z4IMQ0_9BACT</name>